<evidence type="ECO:0000313" key="4">
    <source>
        <dbReference type="Proteomes" id="UP000243217"/>
    </source>
</evidence>
<sequence>MNESQSNRRHVLSKDIFRALIRLESRVEWGMTEAQMAQSLELPPDYVRGPVESATKFNGPGPGHYDPIIPEPASRTPMLTSKSTRTLQFLPTPSQQDLLNQEPQEKKRVYTAPAKQDKNPPRTISSRKRCTRKPEVNQLILSPTLPTISKSFSFPVAARPSNASFATAEHVSAATYNPQPTWKLNEMESSRMIFGFQSSLPREPQWMSDPERKPAEEIYRNRIKAHNTSKKSIVENDIQRIIPDERKQSISGLISKGNSKVESSFDPFEWIKKKPDANYKMNLISAHLQAVMDPQSNNQYQRPDYFRRGSIDSALANENTAEDHRAPITCHFPNGMSLTYRMNLFRSIRDLKQIMVHESVKLITGRRASTYFLLEHLRHLKGINIPNTALFDDEGVIVQWLFTSQTFEVMRKKKIQNTNLLLFELKLQEEAENKQVTHLAVLWEDNLVLYNESDLDTLIRTLCARETEMLTPIAQLLGSRKYGNGSFCLQEYVPPGDGLRYLTHLTTSGLTRISKITSAIQVISMPFKSSLESDHFQSLSVPREIESIFQQAATLVFTHLQLELDVEELVLEWVYSPSESKKMIFVPYLLGAQYIRYSSRNKPDKKPDPIEASKELNHYTEEKVCRYCRQPREVELNRELIKTQAILRQMISKLQTTEKELEQSHSQIKTMQQKNQDLDVTVNELHNQLKREGSNAKYVIQQLQEQCVESESRLHTTQMSLESEEDTRLNLENMLDEMKIKMEHLKQSADTNQNALKLELKRLQQDGDVHLRKIASLKDDLAAMTKERDDCLSFRGYLYRRLADTTQPGVEPPLRRAGGFWSYPTPSPQNVAEVVRVLVDSQRNSKAKKNST</sequence>
<reference evidence="3 4" key="1">
    <citation type="journal article" date="2014" name="Genome Biol. Evol.">
        <title>The secreted proteins of Achlya hypogyna and Thraustotheca clavata identify the ancestral oomycete secretome and reveal gene acquisitions by horizontal gene transfer.</title>
        <authorList>
            <person name="Misner I."/>
            <person name="Blouin N."/>
            <person name="Leonard G."/>
            <person name="Richards T.A."/>
            <person name="Lane C.E."/>
        </authorList>
    </citation>
    <scope>NUCLEOTIDE SEQUENCE [LARGE SCALE GENOMIC DNA]</scope>
    <source>
        <strain evidence="3 4">ATCC 34112</strain>
    </source>
</reference>
<dbReference type="EMBL" id="JNBS01003025">
    <property type="protein sequence ID" value="OQR88762.1"/>
    <property type="molecule type" value="Genomic_DNA"/>
</dbReference>
<accession>A0A1V9YSN4</accession>
<feature type="region of interest" description="Disordered" evidence="2">
    <location>
        <begin position="91"/>
        <end position="127"/>
    </location>
</feature>
<dbReference type="AlphaFoldDB" id="A0A1V9YSN4"/>
<protein>
    <submittedName>
        <fullName evidence="3">Uncharacterized protein</fullName>
    </submittedName>
</protein>
<dbReference type="Proteomes" id="UP000243217">
    <property type="component" value="Unassembled WGS sequence"/>
</dbReference>
<feature type="compositionally biased region" description="Polar residues" evidence="2">
    <location>
        <begin position="91"/>
        <end position="102"/>
    </location>
</feature>
<feature type="coiled-coil region" evidence="1">
    <location>
        <begin position="647"/>
        <end position="766"/>
    </location>
</feature>
<organism evidence="3 4">
    <name type="scientific">Thraustotheca clavata</name>
    <dbReference type="NCBI Taxonomy" id="74557"/>
    <lineage>
        <taxon>Eukaryota</taxon>
        <taxon>Sar</taxon>
        <taxon>Stramenopiles</taxon>
        <taxon>Oomycota</taxon>
        <taxon>Saprolegniomycetes</taxon>
        <taxon>Saprolegniales</taxon>
        <taxon>Achlyaceae</taxon>
        <taxon>Thraustotheca</taxon>
    </lineage>
</organism>
<evidence type="ECO:0000256" key="1">
    <source>
        <dbReference type="SAM" id="Coils"/>
    </source>
</evidence>
<evidence type="ECO:0000313" key="3">
    <source>
        <dbReference type="EMBL" id="OQR88762.1"/>
    </source>
</evidence>
<dbReference type="OrthoDB" id="73922at2759"/>
<comment type="caution">
    <text evidence="3">The sequence shown here is derived from an EMBL/GenBank/DDBJ whole genome shotgun (WGS) entry which is preliminary data.</text>
</comment>
<proteinExistence type="predicted"/>
<keyword evidence="4" id="KW-1185">Reference proteome</keyword>
<evidence type="ECO:0000256" key="2">
    <source>
        <dbReference type="SAM" id="MobiDB-lite"/>
    </source>
</evidence>
<name>A0A1V9YSN4_9STRA</name>
<keyword evidence="1" id="KW-0175">Coiled coil</keyword>
<gene>
    <name evidence="3" type="ORF">THRCLA_10117</name>
</gene>